<dbReference type="CDD" id="cd07363">
    <property type="entry name" value="45_DOPA_Dioxygenase"/>
    <property type="match status" value="1"/>
</dbReference>
<evidence type="ECO:0000256" key="5">
    <source>
        <dbReference type="ARBA" id="ARBA00023002"/>
    </source>
</evidence>
<dbReference type="PIRSF" id="PIRSF006157">
    <property type="entry name" value="Doxgns_DODA"/>
    <property type="match status" value="1"/>
</dbReference>
<dbReference type="Gene3D" id="3.40.830.10">
    <property type="entry name" value="LigB-like"/>
    <property type="match status" value="1"/>
</dbReference>
<dbReference type="SUPFAM" id="SSF53213">
    <property type="entry name" value="LigB-like"/>
    <property type="match status" value="1"/>
</dbReference>
<keyword evidence="4" id="KW-0862">Zinc</keyword>
<evidence type="ECO:0000256" key="2">
    <source>
        <dbReference type="ARBA" id="ARBA00007581"/>
    </source>
</evidence>
<evidence type="ECO:0000259" key="6">
    <source>
        <dbReference type="Pfam" id="PF02900"/>
    </source>
</evidence>
<keyword evidence="3" id="KW-0479">Metal-binding</keyword>
<keyword evidence="7" id="KW-0223">Dioxygenase</keyword>
<dbReference type="RefSeq" id="WP_378035444.1">
    <property type="nucleotide sequence ID" value="NZ_JBHSIV010000006.1"/>
</dbReference>
<keyword evidence="5" id="KW-0560">Oxidoreductase</keyword>
<evidence type="ECO:0000313" key="8">
    <source>
        <dbReference type="Proteomes" id="UP001595947"/>
    </source>
</evidence>
<evidence type="ECO:0000256" key="1">
    <source>
        <dbReference type="ARBA" id="ARBA00001947"/>
    </source>
</evidence>
<dbReference type="PANTHER" id="PTHR30096:SF0">
    <property type="entry name" value="4,5-DOPA DIOXYGENASE EXTRADIOL-LIKE PROTEIN"/>
    <property type="match status" value="1"/>
</dbReference>
<protein>
    <submittedName>
        <fullName evidence="7">Dioxygenase</fullName>
    </submittedName>
</protein>
<gene>
    <name evidence="7" type="ORF">ACFPBZ_07750</name>
</gene>
<comment type="cofactor">
    <cofactor evidence="1">
        <name>Zn(2+)</name>
        <dbReference type="ChEBI" id="CHEBI:29105"/>
    </cofactor>
</comment>
<dbReference type="InterPro" id="IPR004183">
    <property type="entry name" value="Xdiol_dOase_suB"/>
</dbReference>
<name>A0ABV9YJ46_9PSEU</name>
<reference evidence="8" key="1">
    <citation type="journal article" date="2019" name="Int. J. Syst. Evol. Microbiol.">
        <title>The Global Catalogue of Microorganisms (GCM) 10K type strain sequencing project: providing services to taxonomists for standard genome sequencing and annotation.</title>
        <authorList>
            <consortium name="The Broad Institute Genomics Platform"/>
            <consortium name="The Broad Institute Genome Sequencing Center for Infectious Disease"/>
            <person name="Wu L."/>
            <person name="Ma J."/>
        </authorList>
    </citation>
    <scope>NUCLEOTIDE SEQUENCE [LARGE SCALE GENOMIC DNA]</scope>
    <source>
        <strain evidence="8">CGMCC 4.7093</strain>
    </source>
</reference>
<sequence>MSSPFATAAPGAAFDAFIGPARDTAAGRRPWTPEDGPMPALYLSHGAPPLYDDADWMRDLFDWAHRMPQPKAVVIVSAHWESAPLTISSPTAGTPLVYDFGGFAARYYTMTYATPDASALADRIATMLAGSEDVHRSSRGLDHGAWVPLSVMYPNADVPVLQVSMPDEDPDRLMRLGARLRELRSEGVLVVGSGFMTHGLPFLTRDMLRGESVPGWTDDFDAWVSDALARGDVDTLRRFGKAPGMPYAHPTAEHYVPLFVTLGVASDPAAPVTTEIDGMMWGLSRRSFSVA</sequence>
<dbReference type="Proteomes" id="UP001595947">
    <property type="component" value="Unassembled WGS sequence"/>
</dbReference>
<organism evidence="7 8">
    <name type="scientific">Actinomycetospora atypica</name>
    <dbReference type="NCBI Taxonomy" id="1290095"/>
    <lineage>
        <taxon>Bacteria</taxon>
        <taxon>Bacillati</taxon>
        <taxon>Actinomycetota</taxon>
        <taxon>Actinomycetes</taxon>
        <taxon>Pseudonocardiales</taxon>
        <taxon>Pseudonocardiaceae</taxon>
        <taxon>Actinomycetospora</taxon>
    </lineage>
</organism>
<dbReference type="PANTHER" id="PTHR30096">
    <property type="entry name" value="4,5-DOPA DIOXYGENASE EXTRADIOL-LIKE PROTEIN"/>
    <property type="match status" value="1"/>
</dbReference>
<comment type="caution">
    <text evidence="7">The sequence shown here is derived from an EMBL/GenBank/DDBJ whole genome shotgun (WGS) entry which is preliminary data.</text>
</comment>
<accession>A0ABV9YJ46</accession>
<feature type="domain" description="Extradiol ring-cleavage dioxygenase class III enzyme subunit B" evidence="6">
    <location>
        <begin position="54"/>
        <end position="267"/>
    </location>
</feature>
<evidence type="ECO:0000256" key="3">
    <source>
        <dbReference type="ARBA" id="ARBA00022723"/>
    </source>
</evidence>
<dbReference type="EMBL" id="JBHSIV010000006">
    <property type="protein sequence ID" value="MFC5062094.1"/>
    <property type="molecule type" value="Genomic_DNA"/>
</dbReference>
<evidence type="ECO:0000256" key="4">
    <source>
        <dbReference type="ARBA" id="ARBA00022833"/>
    </source>
</evidence>
<comment type="similarity">
    <text evidence="2">Belongs to the DODA-type extradiol aromatic ring-opening dioxygenase family.</text>
</comment>
<keyword evidence="8" id="KW-1185">Reference proteome</keyword>
<dbReference type="InterPro" id="IPR014436">
    <property type="entry name" value="Extradiol_dOase_DODA"/>
</dbReference>
<dbReference type="Pfam" id="PF02900">
    <property type="entry name" value="LigB"/>
    <property type="match status" value="1"/>
</dbReference>
<evidence type="ECO:0000313" key="7">
    <source>
        <dbReference type="EMBL" id="MFC5062094.1"/>
    </source>
</evidence>
<proteinExistence type="inferred from homology"/>
<dbReference type="GO" id="GO:0051213">
    <property type="term" value="F:dioxygenase activity"/>
    <property type="evidence" value="ECO:0007669"/>
    <property type="project" value="UniProtKB-KW"/>
</dbReference>